<keyword evidence="2" id="KW-1185">Reference proteome</keyword>
<name>A0AA88JCQ4_FICCA</name>
<evidence type="ECO:0000313" key="1">
    <source>
        <dbReference type="EMBL" id="GMN67356.1"/>
    </source>
</evidence>
<gene>
    <name evidence="1" type="ORF">TIFTF001_036414</name>
</gene>
<dbReference type="PANTHER" id="PTHR31973:SF187">
    <property type="entry name" value="MUTATOR TRANSPOSASE MUDRA PROTEIN"/>
    <property type="match status" value="1"/>
</dbReference>
<comment type="caution">
    <text evidence="1">The sequence shown here is derived from an EMBL/GenBank/DDBJ whole genome shotgun (WGS) entry which is preliminary data.</text>
</comment>
<dbReference type="PANTHER" id="PTHR31973">
    <property type="entry name" value="POLYPROTEIN, PUTATIVE-RELATED"/>
    <property type="match status" value="1"/>
</dbReference>
<evidence type="ECO:0000313" key="2">
    <source>
        <dbReference type="Proteomes" id="UP001187192"/>
    </source>
</evidence>
<dbReference type="AlphaFoldDB" id="A0AA88JCQ4"/>
<dbReference type="EMBL" id="BTGU01000438">
    <property type="protein sequence ID" value="GMN67356.1"/>
    <property type="molecule type" value="Genomic_DNA"/>
</dbReference>
<dbReference type="Proteomes" id="UP001187192">
    <property type="component" value="Unassembled WGS sequence"/>
</dbReference>
<sequence>MRDMQAEFGMSFNYLRAWRGKEAALTSLRGDDAESYNALKAKFGGMLLEACGHDANGCIFPLAFANLVYPDAAFGICVQHLAANLKTRYKDFKGPLKTYFDDASRSYLLSEHHRHMESICSRNPDMHRYLVQADPIKWSRAYFNGRRWFVERREEALKITPKLAPKAEKFVCTNFSLGLTVMPRPTDQFEYAVTSNDGQIWIVDMSEMTFHPIGSAEGWDVPEEVISQIVNHPNTKRGPGRPRVRRILSQGEEHEPIRYGRCNGYGHNRQTCTNLVPLQVHPTTRSQQSFTTPSS</sequence>
<protein>
    <submittedName>
        <fullName evidence="1">Uncharacterized protein</fullName>
    </submittedName>
</protein>
<reference evidence="1" key="1">
    <citation type="submission" date="2023-07" db="EMBL/GenBank/DDBJ databases">
        <title>draft genome sequence of fig (Ficus carica).</title>
        <authorList>
            <person name="Takahashi T."/>
            <person name="Nishimura K."/>
        </authorList>
    </citation>
    <scope>NUCLEOTIDE SEQUENCE</scope>
</reference>
<accession>A0AA88JCQ4</accession>
<organism evidence="1 2">
    <name type="scientific">Ficus carica</name>
    <name type="common">Common fig</name>
    <dbReference type="NCBI Taxonomy" id="3494"/>
    <lineage>
        <taxon>Eukaryota</taxon>
        <taxon>Viridiplantae</taxon>
        <taxon>Streptophyta</taxon>
        <taxon>Embryophyta</taxon>
        <taxon>Tracheophyta</taxon>
        <taxon>Spermatophyta</taxon>
        <taxon>Magnoliopsida</taxon>
        <taxon>eudicotyledons</taxon>
        <taxon>Gunneridae</taxon>
        <taxon>Pentapetalae</taxon>
        <taxon>rosids</taxon>
        <taxon>fabids</taxon>
        <taxon>Rosales</taxon>
        <taxon>Moraceae</taxon>
        <taxon>Ficeae</taxon>
        <taxon>Ficus</taxon>
    </lineage>
</organism>
<proteinExistence type="predicted"/>